<sequence length="637" mass="66867">MTDPADFDAFYREVRERLLVQTYALTGDRAVSRGAVRDAFVAAWHHWHRVARSADPEASVREIAWGKAQRRHGARPWHRDKDVDAATRATLDALASLGAQQRRVLVLAHLASVSMPDLAREVGQTVPATEQQLQQATAAFVLARGIPAAGVNAALEPLTAVTGQTTWPRGSLVRRTGVARRRAHTVVGVVGVVAALVLSGLFVTDPSGLRPTLAQAVEGVGVADEGGTDAEVVPDDAGGEPAELLPRSTLLAAPQVARAFPGAGWAVASTSDNSEGNGLLLPCQLERYVDPDGEAALVREFRAARQGAPVRPTAVQLTEVSSSPAAARRALRTLTGWVASCTDTEPRAQLVASRAVEGVGDEAVQLVLRDWEAPVTTSVVQVARTGSVLTATSVTSAGERTPAAAAAAGLQAAAVDGVCRVRGAGPCARTPRVTDVAPPAPRRSPAMISEIDLPPVSRVDQPWVGTDPVPARTNTAATSCDSSSFSGTFQGAAWQRSSTRTFLLPEADLPTEFGLTETVGSLPRAQAQGFVERVRDRLDTCSDDLGTDVTRIGGSAGRDTSLDAWQLTAEVSDDRSIRFFMAVMRDGTSVAQVGFVPAPGVTLRDGAFVELAERARARLGELPAYPAQGAGSRGGRS</sequence>
<accession>A0ABX8EJJ1</accession>
<organism evidence="2 3">
    <name type="scientific">Nocardioides aquaticus</name>
    <dbReference type="NCBI Taxonomy" id="160826"/>
    <lineage>
        <taxon>Bacteria</taxon>
        <taxon>Bacillati</taxon>
        <taxon>Actinomycetota</taxon>
        <taxon>Actinomycetes</taxon>
        <taxon>Propionibacteriales</taxon>
        <taxon>Nocardioidaceae</taxon>
        <taxon>Nocardioides</taxon>
    </lineage>
</organism>
<name>A0ABX8EJJ1_9ACTN</name>
<dbReference type="EMBL" id="CP075371">
    <property type="protein sequence ID" value="QVT78798.1"/>
    <property type="molecule type" value="Genomic_DNA"/>
</dbReference>
<evidence type="ECO:0000313" key="3">
    <source>
        <dbReference type="Proteomes" id="UP000679307"/>
    </source>
</evidence>
<reference evidence="2 3" key="1">
    <citation type="submission" date="2021-05" db="EMBL/GenBank/DDBJ databases">
        <title>Complete genome of Nocardioides aquaticus KCTC 9944T isolated from meromictic and hypersaline Ekho Lake, Antarctica.</title>
        <authorList>
            <person name="Hwang K."/>
            <person name="Kim K.M."/>
            <person name="Choe H."/>
        </authorList>
    </citation>
    <scope>NUCLEOTIDE SEQUENCE [LARGE SCALE GENOMIC DNA]</scope>
    <source>
        <strain evidence="2 3">KCTC 9944</strain>
    </source>
</reference>
<keyword evidence="1" id="KW-1133">Transmembrane helix</keyword>
<dbReference type="RefSeq" id="WP_214058338.1">
    <property type="nucleotide sequence ID" value="NZ_CP075371.1"/>
</dbReference>
<evidence type="ECO:0008006" key="4">
    <source>
        <dbReference type="Google" id="ProtNLM"/>
    </source>
</evidence>
<dbReference type="InterPro" id="IPR013325">
    <property type="entry name" value="RNA_pol_sigma_r2"/>
</dbReference>
<proteinExistence type="predicted"/>
<keyword evidence="1" id="KW-0812">Transmembrane</keyword>
<keyword evidence="1" id="KW-0472">Membrane</keyword>
<protein>
    <recommendedName>
        <fullName evidence="4">DNA-directed RNA polymerase specialized sigma24 family protein</fullName>
    </recommendedName>
</protein>
<evidence type="ECO:0000313" key="2">
    <source>
        <dbReference type="EMBL" id="QVT78798.1"/>
    </source>
</evidence>
<dbReference type="SUPFAM" id="SSF88946">
    <property type="entry name" value="Sigma2 domain of RNA polymerase sigma factors"/>
    <property type="match status" value="1"/>
</dbReference>
<keyword evidence="3" id="KW-1185">Reference proteome</keyword>
<dbReference type="Proteomes" id="UP000679307">
    <property type="component" value="Chromosome"/>
</dbReference>
<evidence type="ECO:0000256" key="1">
    <source>
        <dbReference type="SAM" id="Phobius"/>
    </source>
</evidence>
<gene>
    <name evidence="2" type="ORF">ENKNEFLB_01176</name>
</gene>
<feature type="transmembrane region" description="Helical" evidence="1">
    <location>
        <begin position="183"/>
        <end position="203"/>
    </location>
</feature>